<accession>A0A6J7E363</accession>
<dbReference type="EMBL" id="CAFBLU010000013">
    <property type="protein sequence ID" value="CAB4875274.1"/>
    <property type="molecule type" value="Genomic_DNA"/>
</dbReference>
<dbReference type="InterPro" id="IPR013096">
    <property type="entry name" value="Cupin_2"/>
</dbReference>
<evidence type="ECO:0000259" key="1">
    <source>
        <dbReference type="Pfam" id="PF07883"/>
    </source>
</evidence>
<sequence length="121" mass="13093">MAIPSIDSVEPFQTKDGSTIRELAHPAWTLAVNQSLAHATVPEGLETDEHYHPVSEEIYHFTAGSGRMRLGEEEFTVEPGQAVVIPPGVVHKLWNTGAVALTLICCCAPAYSHDDTVLTGR</sequence>
<proteinExistence type="predicted"/>
<dbReference type="PANTHER" id="PTHR36114">
    <property type="entry name" value="16.7 KDA PROTEIN IN WHIE LOCUS"/>
    <property type="match status" value="1"/>
</dbReference>
<dbReference type="PANTHER" id="PTHR36114:SF4">
    <property type="entry name" value="CUPIN 2 CONSERVED BARREL DOMAIN-CONTAINING PROTEIN"/>
    <property type="match status" value="1"/>
</dbReference>
<dbReference type="AlphaFoldDB" id="A0A6J7E363"/>
<dbReference type="SUPFAM" id="SSF51182">
    <property type="entry name" value="RmlC-like cupins"/>
    <property type="match status" value="1"/>
</dbReference>
<gene>
    <name evidence="2" type="ORF">UFOPK3444_00978</name>
</gene>
<dbReference type="Gene3D" id="2.60.120.10">
    <property type="entry name" value="Jelly Rolls"/>
    <property type="match status" value="1"/>
</dbReference>
<protein>
    <submittedName>
        <fullName evidence="2">Unannotated protein</fullName>
    </submittedName>
</protein>
<dbReference type="CDD" id="cd02214">
    <property type="entry name" value="cupin_MJ1618"/>
    <property type="match status" value="1"/>
</dbReference>
<reference evidence="2" key="1">
    <citation type="submission" date="2020-05" db="EMBL/GenBank/DDBJ databases">
        <authorList>
            <person name="Chiriac C."/>
            <person name="Salcher M."/>
            <person name="Ghai R."/>
            <person name="Kavagutti S V."/>
        </authorList>
    </citation>
    <scope>NUCLEOTIDE SEQUENCE</scope>
</reference>
<name>A0A6J7E363_9ZZZZ</name>
<organism evidence="2">
    <name type="scientific">freshwater metagenome</name>
    <dbReference type="NCBI Taxonomy" id="449393"/>
    <lineage>
        <taxon>unclassified sequences</taxon>
        <taxon>metagenomes</taxon>
        <taxon>ecological metagenomes</taxon>
    </lineage>
</organism>
<dbReference type="InterPro" id="IPR011051">
    <property type="entry name" value="RmlC_Cupin_sf"/>
</dbReference>
<dbReference type="InterPro" id="IPR014710">
    <property type="entry name" value="RmlC-like_jellyroll"/>
</dbReference>
<feature type="domain" description="Cupin type-2" evidence="1">
    <location>
        <begin position="39"/>
        <end position="105"/>
    </location>
</feature>
<dbReference type="Pfam" id="PF07883">
    <property type="entry name" value="Cupin_2"/>
    <property type="match status" value="1"/>
</dbReference>
<dbReference type="InterPro" id="IPR052044">
    <property type="entry name" value="PKS_Associated_Protein"/>
</dbReference>
<evidence type="ECO:0000313" key="2">
    <source>
        <dbReference type="EMBL" id="CAB4875274.1"/>
    </source>
</evidence>